<dbReference type="InterPro" id="IPR011249">
    <property type="entry name" value="Metalloenz_LuxS/M16"/>
</dbReference>
<dbReference type="AlphaFoldDB" id="A0A1G5M9D6"/>
<evidence type="ECO:0000259" key="5">
    <source>
        <dbReference type="Pfam" id="PF00675"/>
    </source>
</evidence>
<organism evidence="7 8">
    <name type="scientific">Afifella marina DSM 2698</name>
    <dbReference type="NCBI Taxonomy" id="1120955"/>
    <lineage>
        <taxon>Bacteria</taxon>
        <taxon>Pseudomonadati</taxon>
        <taxon>Pseudomonadota</taxon>
        <taxon>Alphaproteobacteria</taxon>
        <taxon>Hyphomicrobiales</taxon>
        <taxon>Afifellaceae</taxon>
        <taxon>Afifella</taxon>
    </lineage>
</organism>
<name>A0A1G5M9D6_AFIMA</name>
<accession>A0A1G5M9D6</accession>
<evidence type="ECO:0000313" key="7">
    <source>
        <dbReference type="EMBL" id="SCZ21817.1"/>
    </source>
</evidence>
<dbReference type="SUPFAM" id="SSF63411">
    <property type="entry name" value="LuxS/MPP-like metallohydrolase"/>
    <property type="match status" value="2"/>
</dbReference>
<dbReference type="GO" id="GO:0046872">
    <property type="term" value="F:metal ion binding"/>
    <property type="evidence" value="ECO:0007669"/>
    <property type="project" value="InterPro"/>
</dbReference>
<dbReference type="Pfam" id="PF05193">
    <property type="entry name" value="Peptidase_M16_C"/>
    <property type="match status" value="1"/>
</dbReference>
<dbReference type="Gene3D" id="3.30.830.10">
    <property type="entry name" value="Metalloenzyme, LuxS/M16 peptidase-like"/>
    <property type="match status" value="2"/>
</dbReference>
<dbReference type="InterPro" id="IPR001431">
    <property type="entry name" value="Pept_M16_Zn_BS"/>
</dbReference>
<evidence type="ECO:0000259" key="6">
    <source>
        <dbReference type="Pfam" id="PF05193"/>
    </source>
</evidence>
<dbReference type="PANTHER" id="PTHR11851:SF49">
    <property type="entry name" value="MITOCHONDRIAL-PROCESSING PEPTIDASE SUBUNIT ALPHA"/>
    <property type="match status" value="1"/>
</dbReference>
<comment type="similarity">
    <text evidence="2 4">Belongs to the peptidase M16 family.</text>
</comment>
<proteinExistence type="inferred from homology"/>
<sequence>MQLSKLENGLTVVTETMPHLKTAAIGVWVNAGTRSESEAEHGISHLLEHMAFKGTTRRSARDIAEAIEAVGGEINAATSIDHTAYYARVLNEDLPLAIDVLSDIVIHSTFDPVELARERHVILQEIGAVMDTPDDLVFDYFQAAAYPNQPIGRTILGEEASITRITPDDLKAYLARHYRGDALVLAAAGGIEHDEVLALAKEKFGDVEKNSNGELAPARYLGGDHRQKRRLQEAQIIFGFEAPSRRSDRYFAARMLGTILGDGMASRLFQRVREEEGLCYSISAFHWAFADSGVLGIHSATSKGDVKAASALILDELLRITDGVNEDEIARGRAQIKAGLLMALESPAARAGQLARQIMILGRPLALDELLADLESVTSNDIAEMAKDALASPLTLAAIGPVGNLPDAGSMTKRLRGSMV</sequence>
<evidence type="ECO:0000313" key="8">
    <source>
        <dbReference type="Proteomes" id="UP000199347"/>
    </source>
</evidence>
<evidence type="ECO:0000256" key="3">
    <source>
        <dbReference type="ARBA" id="ARBA00023049"/>
    </source>
</evidence>
<keyword evidence="3" id="KW-0645">Protease</keyword>
<keyword evidence="8" id="KW-1185">Reference proteome</keyword>
<feature type="domain" description="Peptidase M16 C-terminal" evidence="6">
    <location>
        <begin position="164"/>
        <end position="335"/>
    </location>
</feature>
<reference evidence="7 8" key="1">
    <citation type="submission" date="2016-10" db="EMBL/GenBank/DDBJ databases">
        <authorList>
            <person name="de Groot N.N."/>
        </authorList>
    </citation>
    <scope>NUCLEOTIDE SEQUENCE [LARGE SCALE GENOMIC DNA]</scope>
    <source>
        <strain evidence="7 8">DSM 2698</strain>
    </source>
</reference>
<dbReference type="EMBL" id="FMVW01000001">
    <property type="protein sequence ID" value="SCZ21817.1"/>
    <property type="molecule type" value="Genomic_DNA"/>
</dbReference>
<dbReference type="RefSeq" id="WP_207145297.1">
    <property type="nucleotide sequence ID" value="NZ_FMVW01000001.1"/>
</dbReference>
<keyword evidence="3" id="KW-0482">Metalloprotease</keyword>
<feature type="domain" description="Peptidase M16 N-terminal" evidence="5">
    <location>
        <begin position="12"/>
        <end position="157"/>
    </location>
</feature>
<protein>
    <submittedName>
        <fullName evidence="7">Predicted Zn-dependent peptidase</fullName>
    </submittedName>
</protein>
<evidence type="ECO:0000256" key="2">
    <source>
        <dbReference type="ARBA" id="ARBA00007261"/>
    </source>
</evidence>
<evidence type="ECO:0000256" key="1">
    <source>
        <dbReference type="ARBA" id="ARBA00001947"/>
    </source>
</evidence>
<dbReference type="InterPro" id="IPR011765">
    <property type="entry name" value="Pept_M16_N"/>
</dbReference>
<dbReference type="InterPro" id="IPR007863">
    <property type="entry name" value="Peptidase_M16_C"/>
</dbReference>
<dbReference type="FunFam" id="3.30.830.10:FF:000008">
    <property type="entry name" value="Mitochondrial-processing peptidase subunit beta"/>
    <property type="match status" value="1"/>
</dbReference>
<dbReference type="GO" id="GO:0004222">
    <property type="term" value="F:metalloendopeptidase activity"/>
    <property type="evidence" value="ECO:0007669"/>
    <property type="project" value="InterPro"/>
</dbReference>
<dbReference type="Proteomes" id="UP000199347">
    <property type="component" value="Unassembled WGS sequence"/>
</dbReference>
<dbReference type="PANTHER" id="PTHR11851">
    <property type="entry name" value="METALLOPROTEASE"/>
    <property type="match status" value="1"/>
</dbReference>
<dbReference type="GO" id="GO:0006508">
    <property type="term" value="P:proteolysis"/>
    <property type="evidence" value="ECO:0007669"/>
    <property type="project" value="InterPro"/>
</dbReference>
<evidence type="ECO:0000256" key="4">
    <source>
        <dbReference type="RuleBase" id="RU004447"/>
    </source>
</evidence>
<dbReference type="STRING" id="1120955.SAMN03080610_00327"/>
<dbReference type="Pfam" id="PF00675">
    <property type="entry name" value="Peptidase_M16"/>
    <property type="match status" value="1"/>
</dbReference>
<comment type="cofactor">
    <cofactor evidence="1">
        <name>Zn(2+)</name>
        <dbReference type="ChEBI" id="CHEBI:29105"/>
    </cofactor>
</comment>
<gene>
    <name evidence="7" type="ORF">SAMN03080610_00327</name>
</gene>
<dbReference type="PROSITE" id="PS00143">
    <property type="entry name" value="INSULINASE"/>
    <property type="match status" value="1"/>
</dbReference>
<dbReference type="InterPro" id="IPR050361">
    <property type="entry name" value="MPP/UQCRC_Complex"/>
</dbReference>
<keyword evidence="3" id="KW-0378">Hydrolase</keyword>